<dbReference type="InterPro" id="IPR001611">
    <property type="entry name" value="Leu-rich_rpt"/>
</dbReference>
<feature type="transmembrane region" description="Helical" evidence="2">
    <location>
        <begin position="466"/>
        <end position="487"/>
    </location>
</feature>
<evidence type="ECO:0000313" key="4">
    <source>
        <dbReference type="EMBL" id="VVV85299.1"/>
    </source>
</evidence>
<dbReference type="OrthoDB" id="676979at2759"/>
<feature type="compositionally biased region" description="Low complexity" evidence="1">
    <location>
        <begin position="37"/>
        <end position="60"/>
    </location>
</feature>
<dbReference type="Gramene" id="NC13G0028470.1">
    <property type="protein sequence ID" value="NC13G0028470.1:cds"/>
    <property type="gene ID" value="NC13G0028470"/>
</dbReference>
<keyword evidence="2" id="KW-0472">Membrane</keyword>
<dbReference type="PANTHER" id="PTHR48064">
    <property type="entry name" value="OS01G0750400 PROTEIN"/>
    <property type="match status" value="1"/>
</dbReference>
<feature type="region of interest" description="Disordered" evidence="1">
    <location>
        <begin position="36"/>
        <end position="116"/>
    </location>
</feature>
<keyword evidence="2" id="KW-1133">Transmembrane helix</keyword>
<dbReference type="Pfam" id="PF13855">
    <property type="entry name" value="LRR_8"/>
    <property type="match status" value="1"/>
</dbReference>
<dbReference type="AlphaFoldDB" id="A0A5K0Z731"/>
<feature type="signal peptide" evidence="3">
    <location>
        <begin position="1"/>
        <end position="31"/>
    </location>
</feature>
<dbReference type="PANTHER" id="PTHR48064:SF1">
    <property type="entry name" value="RECEPTOR-LIKE PROTEIN 51-RELATED"/>
    <property type="match status" value="1"/>
</dbReference>
<dbReference type="Pfam" id="PF00560">
    <property type="entry name" value="LRR_1"/>
    <property type="match status" value="1"/>
</dbReference>
<evidence type="ECO:0000256" key="2">
    <source>
        <dbReference type="SAM" id="Phobius"/>
    </source>
</evidence>
<dbReference type="OMA" id="LCYNHTL"/>
<gene>
    <name evidence="4" type="ORF">NYM_LOCUS9585</name>
</gene>
<feature type="region of interest" description="Disordered" evidence="1">
    <location>
        <begin position="430"/>
        <end position="459"/>
    </location>
</feature>
<feature type="compositionally biased region" description="Pro residues" evidence="1">
    <location>
        <begin position="87"/>
        <end position="107"/>
    </location>
</feature>
<keyword evidence="2" id="KW-0812">Transmembrane</keyword>
<dbReference type="InterPro" id="IPR053038">
    <property type="entry name" value="RLP_Defense"/>
</dbReference>
<evidence type="ECO:0000256" key="3">
    <source>
        <dbReference type="SAM" id="SignalP"/>
    </source>
</evidence>
<feature type="compositionally biased region" description="Low complexity" evidence="1">
    <location>
        <begin position="432"/>
        <end position="446"/>
    </location>
</feature>
<dbReference type="FunFam" id="3.80.10.10:FF:000221">
    <property type="entry name" value="Leucine-rich repeat receptor-like protein kinase PXL1"/>
    <property type="match status" value="1"/>
</dbReference>
<reference evidence="4" key="1">
    <citation type="submission" date="2019-09" db="EMBL/GenBank/DDBJ databases">
        <authorList>
            <person name="Zhang L."/>
        </authorList>
    </citation>
    <scope>NUCLEOTIDE SEQUENCE</scope>
</reference>
<sequence>MNAPNGPSSMAPQALFLIFFLLSPFVSPAFSAPVSKPSPIAAVDVSPSPSPSASPSVSTPTHKGVATPPSSPPKNAPTAASPVSAPELPPSPPSKSPPETPSQPPPTSVTFPSSSLDPKQLMAVRSLGFPAKIDPCSPSTPGNATVCDAGKPFRHLVSLYLRNCSHDIQMSETAMKTLDTLQSLGFQNCPVNTVRFPGELAANLRSFSCINSLHRLTGVWLSRLANLTELTIEDVKISASGPSIILSRMTNLRSVKITRTNLTGVLPDKWQPKLSEIDLSDNGLNGSIPISITLLTELRSLNLSSNKFSGSIPSTIGDLLKLQSLSLAQNSLEGPVPASLADISSLVHLDLSGNQLSGRLPGFLTRMKGLTHVNLENNNFNGVFPFNASFVKKFAVFKIGGNSNMCYNKSLISSKVKLGIAPCDKNGLPILPDSSSNSPAAAPTDDSTAEADNGGQRSHHHGPSTVVLVVAIGLSSIVFLIIFCILLSKWCS</sequence>
<protein>
    <recommendedName>
        <fullName evidence="5">Leucine-rich repeat-containing N-terminal plant-type domain-containing protein</fullName>
    </recommendedName>
</protein>
<evidence type="ECO:0000256" key="1">
    <source>
        <dbReference type="SAM" id="MobiDB-lite"/>
    </source>
</evidence>
<evidence type="ECO:0008006" key="5">
    <source>
        <dbReference type="Google" id="ProtNLM"/>
    </source>
</evidence>
<keyword evidence="3" id="KW-0732">Signal</keyword>
<organism evidence="4">
    <name type="scientific">Nymphaea colorata</name>
    <name type="common">pocket water lily</name>
    <dbReference type="NCBI Taxonomy" id="210225"/>
    <lineage>
        <taxon>Eukaryota</taxon>
        <taxon>Viridiplantae</taxon>
        <taxon>Streptophyta</taxon>
        <taxon>Embryophyta</taxon>
        <taxon>Tracheophyta</taxon>
        <taxon>Spermatophyta</taxon>
        <taxon>Magnoliopsida</taxon>
        <taxon>Nymphaeales</taxon>
        <taxon>Nymphaeaceae</taxon>
        <taxon>Nymphaea</taxon>
    </lineage>
</organism>
<dbReference type="InterPro" id="IPR032675">
    <property type="entry name" value="LRR_dom_sf"/>
</dbReference>
<proteinExistence type="predicted"/>
<name>A0A5K0Z731_9MAGN</name>
<accession>A0A5K0Z731</accession>
<dbReference type="Gene3D" id="3.80.10.10">
    <property type="entry name" value="Ribonuclease Inhibitor"/>
    <property type="match status" value="1"/>
</dbReference>
<feature type="chain" id="PRO_5023832027" description="Leucine-rich repeat-containing N-terminal plant-type domain-containing protein" evidence="3">
    <location>
        <begin position="32"/>
        <end position="492"/>
    </location>
</feature>
<dbReference type="EMBL" id="LR721778">
    <property type="protein sequence ID" value="VVV85299.1"/>
    <property type="molecule type" value="Genomic_DNA"/>
</dbReference>
<dbReference type="SUPFAM" id="SSF52058">
    <property type="entry name" value="L domain-like"/>
    <property type="match status" value="1"/>
</dbReference>